<evidence type="ECO:0000256" key="2">
    <source>
        <dbReference type="SAM" id="SignalP"/>
    </source>
</evidence>
<dbReference type="Proteomes" id="UP001306668">
    <property type="component" value="Unassembled WGS sequence"/>
</dbReference>
<dbReference type="EMBL" id="BTRJ01000048">
    <property type="protein sequence ID" value="GMR29308.1"/>
    <property type="molecule type" value="Genomic_DNA"/>
</dbReference>
<evidence type="ECO:0000313" key="3">
    <source>
        <dbReference type="EMBL" id="GMR29308.1"/>
    </source>
</evidence>
<gene>
    <name evidence="3" type="ORF">STENOSP10_35300</name>
</gene>
<evidence type="ECO:0000313" key="4">
    <source>
        <dbReference type="Proteomes" id="UP001306668"/>
    </source>
</evidence>
<evidence type="ECO:0000256" key="1">
    <source>
        <dbReference type="SAM" id="MobiDB-lite"/>
    </source>
</evidence>
<reference evidence="4" key="1">
    <citation type="submission" date="2023-07" db="EMBL/GenBank/DDBJ databases">
        <title>Genome sequence of Stenotrophomonas sp. Alg010 isolated from Sargassum waste.</title>
        <authorList>
            <person name="Mohapatra"/>
            <person name="B.R."/>
        </authorList>
    </citation>
    <scope>NUCLEOTIDE SEQUENCE [LARGE SCALE GENOMIC DNA]</scope>
    <source>
        <strain evidence="4">Alg010</strain>
    </source>
</reference>
<accession>A0ABQ6QGJ7</accession>
<name>A0ABQ6QGJ7_9GAMM</name>
<sequence length="194" mass="21507">MSLLPSPLKSTALLTLACLSALPAVVLAQEAEPRNRVVIVENVKFDYAQVLNVEPVFQTLRATRTEEHCEPVSTRTLAPVNVTGEEPVEDKGRISRFWDSVRSIFKRSDEEPSEEAGPETPAPAPANNGPMLTRDCRIVPVGREFRRPIAYDVDYVYKGTKYRSRLPEDPGNRLKIRVSITPWVGPEQGAAGNP</sequence>
<feature type="region of interest" description="Disordered" evidence="1">
    <location>
        <begin position="107"/>
        <end position="132"/>
    </location>
</feature>
<comment type="caution">
    <text evidence="3">The sequence shown here is derived from an EMBL/GenBank/DDBJ whole genome shotgun (WGS) entry which is preliminary data.</text>
</comment>
<keyword evidence="2" id="KW-0732">Signal</keyword>
<protein>
    <submittedName>
        <fullName evidence="3">Uncharacterized protein</fullName>
    </submittedName>
</protein>
<feature type="chain" id="PRO_5046459491" evidence="2">
    <location>
        <begin position="29"/>
        <end position="194"/>
    </location>
</feature>
<keyword evidence="4" id="KW-1185">Reference proteome</keyword>
<proteinExistence type="predicted"/>
<organism evidence="3 4">
    <name type="scientific">Stenotrophomonas sepilia</name>
    <dbReference type="NCBI Taxonomy" id="2860290"/>
    <lineage>
        <taxon>Bacteria</taxon>
        <taxon>Pseudomonadati</taxon>
        <taxon>Pseudomonadota</taxon>
        <taxon>Gammaproteobacteria</taxon>
        <taxon>Lysobacterales</taxon>
        <taxon>Lysobacteraceae</taxon>
        <taxon>Stenotrophomonas</taxon>
        <taxon>Stenotrophomonas maltophilia group</taxon>
    </lineage>
</organism>
<feature type="signal peptide" evidence="2">
    <location>
        <begin position="1"/>
        <end position="28"/>
    </location>
</feature>